<comment type="caution">
    <text evidence="2">The sequence shown here is derived from an EMBL/GenBank/DDBJ whole genome shotgun (WGS) entry which is preliminary data.</text>
</comment>
<dbReference type="InterPro" id="IPR014555">
    <property type="entry name" value="RecF-like"/>
</dbReference>
<dbReference type="InterPro" id="IPR027417">
    <property type="entry name" value="P-loop_NTPase"/>
</dbReference>
<name>A0A549SZF7_METSR</name>
<feature type="domain" description="ATPase AAA-type core" evidence="1">
    <location>
        <begin position="270"/>
        <end position="345"/>
    </location>
</feature>
<dbReference type="Proteomes" id="UP000316781">
    <property type="component" value="Unassembled WGS sequence"/>
</dbReference>
<dbReference type="PANTHER" id="PTHR32182">
    <property type="entry name" value="DNA REPLICATION AND REPAIR PROTEIN RECF"/>
    <property type="match status" value="1"/>
</dbReference>
<dbReference type="GO" id="GO:0000731">
    <property type="term" value="P:DNA synthesis involved in DNA repair"/>
    <property type="evidence" value="ECO:0007669"/>
    <property type="project" value="TreeGrafter"/>
</dbReference>
<dbReference type="PANTHER" id="PTHR32182:SF25">
    <property type="entry name" value="SLR1056 PROTEIN"/>
    <property type="match status" value="1"/>
</dbReference>
<dbReference type="FunFam" id="3.40.50.300:FF:002534">
    <property type="entry name" value="Putative RecF protein"/>
    <property type="match status" value="1"/>
</dbReference>
<feature type="domain" description="ATPase AAA-type core" evidence="1">
    <location>
        <begin position="23"/>
        <end position="61"/>
    </location>
</feature>
<gene>
    <name evidence="2" type="ORF">FM996_08765</name>
</gene>
<dbReference type="GO" id="GO:0016887">
    <property type="term" value="F:ATP hydrolysis activity"/>
    <property type="evidence" value="ECO:0007669"/>
    <property type="project" value="InterPro"/>
</dbReference>
<dbReference type="EMBL" id="VJMF01000036">
    <property type="protein sequence ID" value="TRL35004.1"/>
    <property type="molecule type" value="Genomic_DNA"/>
</dbReference>
<evidence type="ECO:0000313" key="3">
    <source>
        <dbReference type="Proteomes" id="UP000316781"/>
    </source>
</evidence>
<dbReference type="GO" id="GO:0006302">
    <property type="term" value="P:double-strand break repair"/>
    <property type="evidence" value="ECO:0007669"/>
    <property type="project" value="TreeGrafter"/>
</dbReference>
<dbReference type="RefSeq" id="WP_142862686.1">
    <property type="nucleotide sequence ID" value="NZ_VJMF01000036.1"/>
</dbReference>
<dbReference type="InterPro" id="IPR003959">
    <property type="entry name" value="ATPase_AAA_core"/>
</dbReference>
<dbReference type="AlphaFoldDB" id="A0A549SZF7"/>
<dbReference type="Pfam" id="PF13304">
    <property type="entry name" value="AAA_21"/>
    <property type="match status" value="2"/>
</dbReference>
<evidence type="ECO:0000313" key="2">
    <source>
        <dbReference type="EMBL" id="TRL35004.1"/>
    </source>
</evidence>
<dbReference type="Gene3D" id="3.40.50.300">
    <property type="entry name" value="P-loop containing nucleotide triphosphate hydrolases"/>
    <property type="match status" value="2"/>
</dbReference>
<dbReference type="GO" id="GO:0005524">
    <property type="term" value="F:ATP binding"/>
    <property type="evidence" value="ECO:0007669"/>
    <property type="project" value="InterPro"/>
</dbReference>
<protein>
    <submittedName>
        <fullName evidence="2">AAA family ATPase</fullName>
    </submittedName>
</protein>
<proteinExistence type="predicted"/>
<dbReference type="SUPFAM" id="SSF52540">
    <property type="entry name" value="P-loop containing nucleoside triphosphate hydrolases"/>
    <property type="match status" value="1"/>
</dbReference>
<organism evidence="2 3">
    <name type="scientific">Methylosinus sporium</name>
    <dbReference type="NCBI Taxonomy" id="428"/>
    <lineage>
        <taxon>Bacteria</taxon>
        <taxon>Pseudomonadati</taxon>
        <taxon>Pseudomonadota</taxon>
        <taxon>Alphaproteobacteria</taxon>
        <taxon>Hyphomicrobiales</taxon>
        <taxon>Methylocystaceae</taxon>
        <taxon>Methylosinus</taxon>
    </lineage>
</organism>
<reference evidence="2 3" key="1">
    <citation type="submission" date="2019-07" db="EMBL/GenBank/DDBJ databases">
        <title>Ln-dependent methylotrophs.</title>
        <authorList>
            <person name="Tani A."/>
        </authorList>
    </citation>
    <scope>NUCLEOTIDE SEQUENCE [LARGE SCALE GENOMIC DNA]</scope>
    <source>
        <strain evidence="2 3">SM89A</strain>
    </source>
</reference>
<dbReference type="PIRSF" id="PIRSF029347">
    <property type="entry name" value="RecF"/>
    <property type="match status" value="1"/>
</dbReference>
<accession>A0A549SZF7</accession>
<evidence type="ECO:0000259" key="1">
    <source>
        <dbReference type="Pfam" id="PF13304"/>
    </source>
</evidence>
<sequence>MLEVLAVSGYRSLRELILPLAPLNVVTGANGSGKSSLYRALRLLADTARGRLVSSLAREGGIQSTLWAGPEQIGRAVRAGRYPVQGLARKGPVQLRLGFGAADLSYAVDLGFPPPGLSTSAFLLDPAIKRECVWSGPLFRPSALLVDRHGPGLRAVDESGAWRVIPTPIADFESMMTEFSDPRAAPEMISVRRKLQSWRFYDCLRTDVEAPCRRPQVGTHTPILADDGADIAAALQTILEIGDAEGLARAVDDAFPGAAIEIETRDGWFELAMRQHGLLRPLKAAELSDGTLRYLMLIAALLTPRPPELLALDEPEASLHPDLIPALARLIAAAAQKSQIVVVTHCRELADLLVSEPESHAIELTKDFGETRLAGEAFRPRWEWPKR</sequence>
<dbReference type="FunFam" id="3.40.50.300:FF:002708">
    <property type="entry name" value="FeS assembly ATPase SufC"/>
    <property type="match status" value="1"/>
</dbReference>